<dbReference type="AlphaFoldDB" id="A0A9P1J171"/>
<dbReference type="OrthoDB" id="5849731at2759"/>
<accession>A0A9P1J171</accession>
<sequence length="115" mass="13109">MFLLVALGGKTEKPYTHCSSWVDNKALAAGEFDLKKLPKVNEKKLFRKFQLPVREGHKVLDAPSGKKGTTAQYITKKKAKKMYRRMTQDARETFKKMQAEGVDIAVEEGDEEMED</sequence>
<dbReference type="Proteomes" id="UP001152747">
    <property type="component" value="Unassembled WGS sequence"/>
</dbReference>
<protein>
    <submittedName>
        <fullName evidence="1">Uncharacterized protein</fullName>
    </submittedName>
</protein>
<evidence type="ECO:0000313" key="2">
    <source>
        <dbReference type="Proteomes" id="UP001152747"/>
    </source>
</evidence>
<dbReference type="EMBL" id="CANHGI010000006">
    <property type="protein sequence ID" value="CAI5453862.1"/>
    <property type="molecule type" value="Genomic_DNA"/>
</dbReference>
<proteinExistence type="predicted"/>
<comment type="caution">
    <text evidence="1">The sequence shown here is derived from an EMBL/GenBank/DDBJ whole genome shotgun (WGS) entry which is preliminary data.</text>
</comment>
<gene>
    <name evidence="1" type="ORF">CAMP_LOCUS16499</name>
</gene>
<evidence type="ECO:0000313" key="1">
    <source>
        <dbReference type="EMBL" id="CAI5453862.1"/>
    </source>
</evidence>
<name>A0A9P1J171_9PELO</name>
<organism evidence="1 2">
    <name type="scientific">Caenorhabditis angaria</name>
    <dbReference type="NCBI Taxonomy" id="860376"/>
    <lineage>
        <taxon>Eukaryota</taxon>
        <taxon>Metazoa</taxon>
        <taxon>Ecdysozoa</taxon>
        <taxon>Nematoda</taxon>
        <taxon>Chromadorea</taxon>
        <taxon>Rhabditida</taxon>
        <taxon>Rhabditina</taxon>
        <taxon>Rhabditomorpha</taxon>
        <taxon>Rhabditoidea</taxon>
        <taxon>Rhabditidae</taxon>
        <taxon>Peloderinae</taxon>
        <taxon>Caenorhabditis</taxon>
    </lineage>
</organism>
<reference evidence="1" key="1">
    <citation type="submission" date="2022-11" db="EMBL/GenBank/DDBJ databases">
        <authorList>
            <person name="Kikuchi T."/>
        </authorList>
    </citation>
    <scope>NUCLEOTIDE SEQUENCE</scope>
    <source>
        <strain evidence="1">PS1010</strain>
    </source>
</reference>
<keyword evidence="2" id="KW-1185">Reference proteome</keyword>